<name>A0ABX7HBQ9_9BACT</name>
<organism evidence="1 2">
    <name type="scientific">Butyricimonas virosa</name>
    <dbReference type="NCBI Taxonomy" id="544645"/>
    <lineage>
        <taxon>Bacteria</taxon>
        <taxon>Pseudomonadati</taxon>
        <taxon>Bacteroidota</taxon>
        <taxon>Bacteroidia</taxon>
        <taxon>Bacteroidales</taxon>
        <taxon>Odoribacteraceae</taxon>
        <taxon>Butyricimonas</taxon>
    </lineage>
</organism>
<dbReference type="InterPro" id="IPR050708">
    <property type="entry name" value="T6SS_VgrG/RHS"/>
</dbReference>
<protein>
    <submittedName>
        <fullName evidence="1">RHS repeat-associated core domain-containing protein</fullName>
    </submittedName>
</protein>
<evidence type="ECO:0000313" key="2">
    <source>
        <dbReference type="Proteomes" id="UP000654720"/>
    </source>
</evidence>
<keyword evidence="2" id="KW-1185">Reference proteome</keyword>
<reference evidence="1 2" key="1">
    <citation type="submission" date="2021-02" db="EMBL/GenBank/DDBJ databases">
        <title>FDA dAtabase for Regulatory Grade micrObial Sequences (FDA-ARGOS): Supporting development and validation of Infectious Disease Dx tests.</title>
        <authorList>
            <person name="Carlson P."/>
            <person name="Fischbach M."/>
            <person name="Hastie J."/>
            <person name="Bilen M."/>
            <person name="Cheng A."/>
            <person name="Tallon L."/>
            <person name="Sadzewicz L."/>
            <person name="Zhao X."/>
            <person name="Boylan J."/>
            <person name="Ott S."/>
            <person name="Bowen H."/>
            <person name="Vavikolanu K."/>
            <person name="Mehta A."/>
            <person name="Aluvathingal J."/>
            <person name="Nadendla S."/>
            <person name="Yan Y."/>
            <person name="Sichtig H."/>
        </authorList>
    </citation>
    <scope>NUCLEOTIDE SEQUENCE [LARGE SCALE GENOMIC DNA]</scope>
    <source>
        <strain evidence="1 2">FDAARGOS_1229</strain>
    </source>
</reference>
<dbReference type="InterPro" id="IPR022385">
    <property type="entry name" value="Rhs_assc_core"/>
</dbReference>
<dbReference type="RefSeq" id="WP_204097877.1">
    <property type="nucleotide sequence ID" value="NZ_CP069450.1"/>
</dbReference>
<dbReference type="CDD" id="cd20745">
    <property type="entry name" value="FIX_RhsA_AHH_HNH-like"/>
    <property type="match status" value="1"/>
</dbReference>
<dbReference type="EMBL" id="CP069450">
    <property type="protein sequence ID" value="QRO51561.1"/>
    <property type="molecule type" value="Genomic_DNA"/>
</dbReference>
<dbReference type="PANTHER" id="PTHR32305">
    <property type="match status" value="1"/>
</dbReference>
<dbReference type="GeneID" id="93095519"/>
<dbReference type="PANTHER" id="PTHR32305:SF15">
    <property type="entry name" value="PROTEIN RHSA-RELATED"/>
    <property type="match status" value="1"/>
</dbReference>
<gene>
    <name evidence="1" type="ORF">I6J59_08190</name>
</gene>
<sequence length="454" mass="49943">MNGNLTSLTRTSSSGVASSLSYTYDGTQVSKINNGPSYAYDAGGNMIVDGLRGASISYNILNLPEEVCLGNEKVSYIYTSAGEKLATRVGSSLTYYRGPLVYSGNNLLYLVYPEGLTRKSTGGYVYYYMKRDHLGSTRVLCHASGNTLVADQTTGYYPFGLAHGHGNLNLNRYLFSGKELQDQSLGGKLLGLYDFGSRFYDPTLGRWFNVDPRLEFVSPYGYCANNPVLYIDPNGEDIVLTISKDVTVTVATRLIDLKITVPDWTGARKLFTKSITLQGDEILLAALDIVGIVDPTGIADALSASLYAQQGDLVNAMVSGVGLIPYLGDFAKMFRMKNHFKILSMAVESGAGAAKGGGRGLGNPFVGKSFEEIDHMFRMKGFEMKGIDPLMGKGSYFNPKTGTKYYLDWGEKEYKTGRESFHVDVFYNGHLKYEKAKFFLDGSPKQYKELKTKR</sequence>
<accession>A0ABX7HBQ9</accession>
<dbReference type="NCBIfam" id="TIGR03696">
    <property type="entry name" value="Rhs_assc_core"/>
    <property type="match status" value="1"/>
</dbReference>
<dbReference type="Gene3D" id="2.180.10.10">
    <property type="entry name" value="RHS repeat-associated core"/>
    <property type="match status" value="1"/>
</dbReference>
<proteinExistence type="predicted"/>
<evidence type="ECO:0000313" key="1">
    <source>
        <dbReference type="EMBL" id="QRO51561.1"/>
    </source>
</evidence>
<dbReference type="Proteomes" id="UP000654720">
    <property type="component" value="Chromosome"/>
</dbReference>